<feature type="transmembrane region" description="Helical" evidence="1">
    <location>
        <begin position="160"/>
        <end position="180"/>
    </location>
</feature>
<comment type="caution">
    <text evidence="2">The sequence shown here is derived from an EMBL/GenBank/DDBJ whole genome shotgun (WGS) entry which is preliminary data.</text>
</comment>
<name>A0A397W8H4_9GLOM</name>
<evidence type="ECO:0000256" key="1">
    <source>
        <dbReference type="SAM" id="Phobius"/>
    </source>
</evidence>
<feature type="transmembrane region" description="Helical" evidence="1">
    <location>
        <begin position="186"/>
        <end position="209"/>
    </location>
</feature>
<feature type="transmembrane region" description="Helical" evidence="1">
    <location>
        <begin position="133"/>
        <end position="153"/>
    </location>
</feature>
<keyword evidence="1" id="KW-0812">Transmembrane</keyword>
<keyword evidence="3" id="KW-1185">Reference proteome</keyword>
<organism evidence="2 3">
    <name type="scientific">Gigaspora rosea</name>
    <dbReference type="NCBI Taxonomy" id="44941"/>
    <lineage>
        <taxon>Eukaryota</taxon>
        <taxon>Fungi</taxon>
        <taxon>Fungi incertae sedis</taxon>
        <taxon>Mucoromycota</taxon>
        <taxon>Glomeromycotina</taxon>
        <taxon>Glomeromycetes</taxon>
        <taxon>Diversisporales</taxon>
        <taxon>Gigasporaceae</taxon>
        <taxon>Gigaspora</taxon>
    </lineage>
</organism>
<feature type="transmembrane region" description="Helical" evidence="1">
    <location>
        <begin position="109"/>
        <end position="127"/>
    </location>
</feature>
<keyword evidence="1" id="KW-1133">Transmembrane helix</keyword>
<dbReference type="OrthoDB" id="2327125at2759"/>
<feature type="transmembrane region" description="Helical" evidence="1">
    <location>
        <begin position="322"/>
        <end position="343"/>
    </location>
</feature>
<protein>
    <submittedName>
        <fullName evidence="2">Uncharacterized protein</fullName>
    </submittedName>
</protein>
<evidence type="ECO:0000313" key="3">
    <source>
        <dbReference type="Proteomes" id="UP000266673"/>
    </source>
</evidence>
<sequence length="359" mass="40568">MAFQLGPSVCVVLTVFIFFLCLLSFAGVPKTSLPQDTSRLFGYPTWHPPIKGNDYNKSDSALFFSSILMVITGYLAFRWTTHPPATSKVQSYFISGDSAPVSAYYFNRLLVLYNFNTLLTLFAILIFDVGKFWVALGMIHNTTEFCVLVLIGSGGRIKNISFYGVLLSYIILVYCGALFIDWPYDAVWFKFQGLCFDYALMITFIRIYFNTKHELKHGDGAERMPLANDEAESDDHAHDQQFGLVQHPNQLLILVFASFFHNVGNLTATVSFDELLPSLLTALTYGITYPAYMYYVYVDTHSTSIYPTKRIYLPSTPGWKKFVVATISICCSLLTARLGAFLMSRNNQKGDGNFSDIYY</sequence>
<keyword evidence="1" id="KW-0472">Membrane</keyword>
<dbReference type="AlphaFoldDB" id="A0A397W8H4"/>
<dbReference type="Proteomes" id="UP000266673">
    <property type="component" value="Unassembled WGS sequence"/>
</dbReference>
<gene>
    <name evidence="2" type="ORF">C2G38_2054069</name>
</gene>
<accession>A0A397W8H4</accession>
<proteinExistence type="predicted"/>
<feature type="transmembrane region" description="Helical" evidence="1">
    <location>
        <begin position="58"/>
        <end position="77"/>
    </location>
</feature>
<evidence type="ECO:0000313" key="2">
    <source>
        <dbReference type="EMBL" id="RIB30322.1"/>
    </source>
</evidence>
<dbReference type="EMBL" id="QKWP01000015">
    <property type="protein sequence ID" value="RIB30322.1"/>
    <property type="molecule type" value="Genomic_DNA"/>
</dbReference>
<reference evidence="2 3" key="1">
    <citation type="submission" date="2018-06" db="EMBL/GenBank/DDBJ databases">
        <title>Comparative genomics reveals the genomic features of Rhizophagus irregularis, R. cerebriforme, R. diaphanum and Gigaspora rosea, and their symbiotic lifestyle signature.</title>
        <authorList>
            <person name="Morin E."/>
            <person name="San Clemente H."/>
            <person name="Chen E.C.H."/>
            <person name="De La Providencia I."/>
            <person name="Hainaut M."/>
            <person name="Kuo A."/>
            <person name="Kohler A."/>
            <person name="Murat C."/>
            <person name="Tang N."/>
            <person name="Roy S."/>
            <person name="Loubradou J."/>
            <person name="Henrissat B."/>
            <person name="Grigoriev I.V."/>
            <person name="Corradi N."/>
            <person name="Roux C."/>
            <person name="Martin F.M."/>
        </authorList>
    </citation>
    <scope>NUCLEOTIDE SEQUENCE [LARGE SCALE GENOMIC DNA]</scope>
    <source>
        <strain evidence="2 3">DAOM 194757</strain>
    </source>
</reference>